<accession>A0AC58PZH2</accession>
<sequence>MMTCISSDKISNLYLYLYHLYLYLYHVATGLQFKCPKGRLLDDILSSLLWFIFRKRKRNDSKEDNHYSPQSKRSRRNPVFQESQDAETVPVMINNKEDQLRGTKVCVSSSNDSDRSSSSVNIPERVTGPESGLNQVVADPNMSTPQSLYEEYALYQGPYSHINRILKEAHFNSLRQRGQCPT</sequence>
<name>A0AC58PZH2_CAMBA</name>
<evidence type="ECO:0000313" key="2">
    <source>
        <dbReference type="RefSeq" id="XP_074215403.1"/>
    </source>
</evidence>
<keyword evidence="1" id="KW-1185">Reference proteome</keyword>
<dbReference type="Proteomes" id="UP001732780">
    <property type="component" value="Chromosome X"/>
</dbReference>
<dbReference type="RefSeq" id="XP_074215403.1">
    <property type="nucleotide sequence ID" value="XM_074359302.1"/>
</dbReference>
<organism evidence="1 2">
    <name type="scientific">Camelus bactrianus</name>
    <name type="common">Bactrian camel</name>
    <dbReference type="NCBI Taxonomy" id="9837"/>
    <lineage>
        <taxon>Eukaryota</taxon>
        <taxon>Metazoa</taxon>
        <taxon>Chordata</taxon>
        <taxon>Craniata</taxon>
        <taxon>Vertebrata</taxon>
        <taxon>Euteleostomi</taxon>
        <taxon>Mammalia</taxon>
        <taxon>Eutheria</taxon>
        <taxon>Laurasiatheria</taxon>
        <taxon>Artiodactyla</taxon>
        <taxon>Tylopoda</taxon>
        <taxon>Camelidae</taxon>
        <taxon>Camelus</taxon>
    </lineage>
</organism>
<proteinExistence type="predicted"/>
<gene>
    <name evidence="2" type="primary">VCF2</name>
</gene>
<protein>
    <submittedName>
        <fullName evidence="2">Protein VCF2</fullName>
    </submittedName>
</protein>
<reference evidence="2" key="1">
    <citation type="submission" date="2025-08" db="UniProtKB">
        <authorList>
            <consortium name="RefSeq"/>
        </authorList>
    </citation>
    <scope>IDENTIFICATION</scope>
    <source>
        <tissue evidence="2">Blood</tissue>
    </source>
</reference>
<evidence type="ECO:0000313" key="1">
    <source>
        <dbReference type="Proteomes" id="UP001732780"/>
    </source>
</evidence>